<proteinExistence type="predicted"/>
<dbReference type="RefSeq" id="WP_157486340.1">
    <property type="nucleotide sequence ID" value="NZ_JAGGJQ010000013.1"/>
</dbReference>
<accession>A0A9X1CDV9</accession>
<dbReference type="EMBL" id="JAGGJQ010000013">
    <property type="protein sequence ID" value="MBP1841685.1"/>
    <property type="molecule type" value="Genomic_DNA"/>
</dbReference>
<comment type="caution">
    <text evidence="1">The sequence shown here is derived from an EMBL/GenBank/DDBJ whole genome shotgun (WGS) entry which is preliminary data.</text>
</comment>
<gene>
    <name evidence="1" type="ORF">J2Z56_003623</name>
    <name evidence="2" type="ORF">J2Z57_003576</name>
</gene>
<organism evidence="1 3">
    <name type="scientific">Formosa algae</name>
    <dbReference type="NCBI Taxonomy" id="225843"/>
    <lineage>
        <taxon>Bacteria</taxon>
        <taxon>Pseudomonadati</taxon>
        <taxon>Bacteroidota</taxon>
        <taxon>Flavobacteriia</taxon>
        <taxon>Flavobacteriales</taxon>
        <taxon>Flavobacteriaceae</taxon>
        <taxon>Formosa</taxon>
    </lineage>
</organism>
<reference evidence="1" key="1">
    <citation type="submission" date="2021-03" db="EMBL/GenBank/DDBJ databases">
        <title>Genomic Encyclopedia of Type Strains, Phase IV (KMG-IV): sequencing the most valuable type-strain genomes for metagenomic binning, comparative biology and taxonomic classification.</title>
        <authorList>
            <person name="Goeker M."/>
        </authorList>
    </citation>
    <scope>NUCLEOTIDE SEQUENCE</scope>
    <source>
        <strain evidence="1">DSM 15523</strain>
        <strain evidence="2 4">DSM 16476</strain>
    </source>
</reference>
<protein>
    <submittedName>
        <fullName evidence="1">Uncharacterized protein</fullName>
    </submittedName>
</protein>
<dbReference type="EMBL" id="JAUSUU010000014">
    <property type="protein sequence ID" value="MDQ0337114.1"/>
    <property type="molecule type" value="Genomic_DNA"/>
</dbReference>
<sequence length="176" mass="20501">MKKNKKSNKIETYILCFTLITLVLSCRQKNELEYKSDITKKSSVHSKLIFPDSILKNSMFGKFEYYYDLPDSLIPDKGDYSLMTIYAQLTKDIKDPSKINIKECDSFFAERKNFKDTLISPIFFRTKDMKGQYYLSGKGIIKSLPANNGRKDTISDLTMHIREFSFSKLEPIKINE</sequence>
<evidence type="ECO:0000313" key="2">
    <source>
        <dbReference type="EMBL" id="MDQ0337114.1"/>
    </source>
</evidence>
<dbReference type="Proteomes" id="UP001138672">
    <property type="component" value="Unassembled WGS sequence"/>
</dbReference>
<keyword evidence="4" id="KW-1185">Reference proteome</keyword>
<dbReference type="Proteomes" id="UP001231587">
    <property type="component" value="Unassembled WGS sequence"/>
</dbReference>
<evidence type="ECO:0000313" key="4">
    <source>
        <dbReference type="Proteomes" id="UP001231587"/>
    </source>
</evidence>
<name>A0A9X1CDV9_9FLAO</name>
<evidence type="ECO:0000313" key="3">
    <source>
        <dbReference type="Proteomes" id="UP001138672"/>
    </source>
</evidence>
<evidence type="ECO:0000313" key="1">
    <source>
        <dbReference type="EMBL" id="MBP1841685.1"/>
    </source>
</evidence>
<dbReference type="PROSITE" id="PS51257">
    <property type="entry name" value="PROKAR_LIPOPROTEIN"/>
    <property type="match status" value="1"/>
</dbReference>
<dbReference type="OrthoDB" id="1447333at2"/>
<dbReference type="AlphaFoldDB" id="A0A9X1CDV9"/>